<dbReference type="InterPro" id="IPR028098">
    <property type="entry name" value="Glyco_trans_4-like_N"/>
</dbReference>
<evidence type="ECO:0000256" key="1">
    <source>
        <dbReference type="ARBA" id="ARBA00022676"/>
    </source>
</evidence>
<dbReference type="Pfam" id="PF00534">
    <property type="entry name" value="Glycos_transf_1"/>
    <property type="match status" value="1"/>
</dbReference>
<keyword evidence="6" id="KW-1185">Reference proteome</keyword>
<accession>A0ABZ3FMU0</accession>
<reference evidence="5 6" key="1">
    <citation type="submission" date="2024-04" db="EMBL/GenBank/DDBJ databases">
        <title>Isolation of an actinomycete strain from pig manure.</title>
        <authorList>
            <person name="Gong T."/>
            <person name="Yu Z."/>
            <person name="An M."/>
            <person name="Wei C."/>
            <person name="Yang W."/>
            <person name="Liu L."/>
        </authorList>
    </citation>
    <scope>NUCLEOTIDE SEQUENCE [LARGE SCALE GENOMIC DNA]</scope>
    <source>
        <strain evidence="5 6">ZF39</strain>
    </source>
</reference>
<gene>
    <name evidence="5" type="ORF">AADG42_03895</name>
</gene>
<feature type="domain" description="Glycosyl transferase family 1" evidence="3">
    <location>
        <begin position="190"/>
        <end position="352"/>
    </location>
</feature>
<evidence type="ECO:0000313" key="6">
    <source>
        <dbReference type="Proteomes" id="UP001442841"/>
    </source>
</evidence>
<dbReference type="Gene3D" id="3.40.50.2000">
    <property type="entry name" value="Glycogen Phosphorylase B"/>
    <property type="match status" value="2"/>
</dbReference>
<dbReference type="GO" id="GO:0016757">
    <property type="term" value="F:glycosyltransferase activity"/>
    <property type="evidence" value="ECO:0007669"/>
    <property type="project" value="UniProtKB-KW"/>
</dbReference>
<dbReference type="InterPro" id="IPR001296">
    <property type="entry name" value="Glyco_trans_1"/>
</dbReference>
<dbReference type="CDD" id="cd03801">
    <property type="entry name" value="GT4_PimA-like"/>
    <property type="match status" value="1"/>
</dbReference>
<name>A0ABZ3FMU0_9ACTN</name>
<keyword evidence="1 5" id="KW-0328">Glycosyltransferase</keyword>
<protein>
    <submittedName>
        <fullName evidence="5">Glycosyltransferase family 4 protein</fullName>
        <ecNumber evidence="5">2.4.-.-</ecNumber>
    </submittedName>
</protein>
<organism evidence="5 6">
    <name type="scientific">Ammonicoccus fulvus</name>
    <dbReference type="NCBI Taxonomy" id="3138240"/>
    <lineage>
        <taxon>Bacteria</taxon>
        <taxon>Bacillati</taxon>
        <taxon>Actinomycetota</taxon>
        <taxon>Actinomycetes</taxon>
        <taxon>Propionibacteriales</taxon>
        <taxon>Propionibacteriaceae</taxon>
        <taxon>Ammonicoccus</taxon>
    </lineage>
</organism>
<keyword evidence="2 5" id="KW-0808">Transferase</keyword>
<dbReference type="PANTHER" id="PTHR12526">
    <property type="entry name" value="GLYCOSYLTRANSFERASE"/>
    <property type="match status" value="1"/>
</dbReference>
<dbReference type="Pfam" id="PF13439">
    <property type="entry name" value="Glyco_transf_4"/>
    <property type="match status" value="1"/>
</dbReference>
<feature type="domain" description="Glycosyltransferase subfamily 4-like N-terminal" evidence="4">
    <location>
        <begin position="15"/>
        <end position="178"/>
    </location>
</feature>
<evidence type="ECO:0000313" key="5">
    <source>
        <dbReference type="EMBL" id="XAN06485.1"/>
    </source>
</evidence>
<dbReference type="EMBL" id="CP154795">
    <property type="protein sequence ID" value="XAN06485.1"/>
    <property type="molecule type" value="Genomic_DNA"/>
</dbReference>
<sequence>MHSVKLLYVIDSLAPGGAETSLAVMTPGLLAHGIELHVLPLHGPFDLAETISTAGATIHGPAQSLGRLGYLKRVVDLARSVKPDLVHTSVFEADIAGRAAGRLLRIPYSTSLVNEYYGESHSSEVLRWKLAGAQFADRLTSRGASRFHAVSQAVKDSAAPALALDRDRIEVIPRGRDPRHLPFRPSGVSEQTRSGLGLAADTPVILGVGRLEPQKGFRHLLESLALVAAELPAAVLLIAGRDGRASANLRALATQAPLEVRFLGHRTDMPQLLAMADVLAFPSEREGSPGTLIEAMAAGTPIVSSDIAPCLEVLGGRETDMARVTPLGDIAALAAALVDTITNKKMAQERADLARARFEATFTIDSVAKQMAGFFDRAKEGPRI</sequence>
<evidence type="ECO:0000259" key="4">
    <source>
        <dbReference type="Pfam" id="PF13439"/>
    </source>
</evidence>
<dbReference type="Proteomes" id="UP001442841">
    <property type="component" value="Chromosome"/>
</dbReference>
<evidence type="ECO:0000259" key="3">
    <source>
        <dbReference type="Pfam" id="PF00534"/>
    </source>
</evidence>
<proteinExistence type="predicted"/>
<dbReference type="RefSeq" id="WP_425307913.1">
    <property type="nucleotide sequence ID" value="NZ_CP154795.1"/>
</dbReference>
<dbReference type="EC" id="2.4.-.-" evidence="5"/>
<dbReference type="SUPFAM" id="SSF53756">
    <property type="entry name" value="UDP-Glycosyltransferase/glycogen phosphorylase"/>
    <property type="match status" value="1"/>
</dbReference>
<evidence type="ECO:0000256" key="2">
    <source>
        <dbReference type="ARBA" id="ARBA00022679"/>
    </source>
</evidence>